<keyword evidence="2" id="KW-1185">Reference proteome</keyword>
<sequence length="550" mass="62021">MKDDDKLLQEAKEAFERAQDNDGVNYQLALDDMCFARLGDQWSDEDRKVRDVEGRPCLTVNKLPAFTRQVVNDARLNKPSITTHPVDSQSDPDTAAVINGLIRNIETVSSADTAYLTALASACDGGLGYFRITMDYAYDDVFDMDIQIERVKNPLTVHGDPHSTSLDGSDWNSAFVSEWIPNERFKKDYPNATLSDWEDSYDESWQQKDEVRVAEYWKRVEVERKVVMLTDGTIMEREQFDAQEALFLTAGFQVVRERTAQSYKVTQYIITGEEVLETNDWPGKYIPIVPVYGEEVAVEGRTYYKSLIRDAKDSQKLYNFFRSAQAESVVLGTKSPWLGPVGAFDTDSDKWGTANTENHAYLEFDGPIPPQRINPPAVNMAAVQEALTANDEIKAVIGMHDASLGARSNEVSGRAIMVRQREGDISTFHFMDNLSKSIRQGGRILVDLIPKVYDKPRMIRVLGQEEESENVQINKRFNAKGEDKIYDLTTGKYDVTVRSGPSFTSKREEAATQMIELLRNFPQAAPVIGDLLAKNLDWPGADEIAKRLKS</sequence>
<accession>A0A1T2KZS8</accession>
<organism evidence="1 2">
    <name type="scientific">Solemya elarraichensis gill symbiont</name>
    <dbReference type="NCBI Taxonomy" id="1918949"/>
    <lineage>
        <taxon>Bacteria</taxon>
        <taxon>Pseudomonadati</taxon>
        <taxon>Pseudomonadota</taxon>
        <taxon>Gammaproteobacteria</taxon>
        <taxon>sulfur-oxidizing symbionts</taxon>
    </lineage>
</organism>
<name>A0A1T2KZS8_9GAMM</name>
<evidence type="ECO:0008006" key="3">
    <source>
        <dbReference type="Google" id="ProtNLM"/>
    </source>
</evidence>
<comment type="caution">
    <text evidence="1">The sequence shown here is derived from an EMBL/GenBank/DDBJ whole genome shotgun (WGS) entry which is preliminary data.</text>
</comment>
<proteinExistence type="predicted"/>
<dbReference type="RefSeq" id="WP_078477394.1">
    <property type="nucleotide sequence ID" value="NZ_MPRK01000191.1"/>
</dbReference>
<reference evidence="1 2" key="1">
    <citation type="submission" date="2016-11" db="EMBL/GenBank/DDBJ databases">
        <title>Mixed transmission modes and dynamic genome evolution in an obligate animal-bacterial symbiosis.</title>
        <authorList>
            <person name="Russell S.L."/>
            <person name="Corbett-Detig R.B."/>
            <person name="Cavanaugh C.M."/>
        </authorList>
    </citation>
    <scope>NUCLEOTIDE SEQUENCE [LARGE SCALE GENOMIC DNA]</scope>
    <source>
        <strain evidence="1">Sp-SM6</strain>
    </source>
</reference>
<dbReference type="Proteomes" id="UP000190198">
    <property type="component" value="Unassembled WGS sequence"/>
</dbReference>
<evidence type="ECO:0000313" key="2">
    <source>
        <dbReference type="Proteomes" id="UP000190198"/>
    </source>
</evidence>
<dbReference type="OrthoDB" id="1632915at2"/>
<dbReference type="InterPro" id="IPR032427">
    <property type="entry name" value="P22_portal"/>
</dbReference>
<dbReference type="EMBL" id="MPRK01000191">
    <property type="protein sequence ID" value="OOZ38321.1"/>
    <property type="molecule type" value="Genomic_DNA"/>
</dbReference>
<dbReference type="Pfam" id="PF16510">
    <property type="entry name" value="P22_portal"/>
    <property type="match status" value="1"/>
</dbReference>
<evidence type="ECO:0000313" key="1">
    <source>
        <dbReference type="EMBL" id="OOZ38321.1"/>
    </source>
</evidence>
<dbReference type="AlphaFoldDB" id="A0A1T2KZS8"/>
<gene>
    <name evidence="1" type="ORF">BOW52_08785</name>
</gene>
<protein>
    <recommendedName>
        <fullName evidence="3">Portal protein</fullName>
    </recommendedName>
</protein>